<gene>
    <name evidence="2" type="ORF">BDN70DRAFT_991412</name>
</gene>
<dbReference type="InterPro" id="IPR010730">
    <property type="entry name" value="HET"/>
</dbReference>
<evidence type="ECO:0000313" key="3">
    <source>
        <dbReference type="Proteomes" id="UP000807469"/>
    </source>
</evidence>
<protein>
    <recommendedName>
        <fullName evidence="1">Heterokaryon incompatibility domain-containing protein</fullName>
    </recommendedName>
</protein>
<dbReference type="Pfam" id="PF06985">
    <property type="entry name" value="HET"/>
    <property type="match status" value="1"/>
</dbReference>
<feature type="domain" description="Heterokaryon incompatibility" evidence="1">
    <location>
        <begin position="257"/>
        <end position="347"/>
    </location>
</feature>
<proteinExistence type="predicted"/>
<evidence type="ECO:0000313" key="2">
    <source>
        <dbReference type="EMBL" id="KAF9482057.1"/>
    </source>
</evidence>
<comment type="caution">
    <text evidence="2">The sequence shown here is derived from an EMBL/GenBank/DDBJ whole genome shotgun (WGS) entry which is preliminary data.</text>
</comment>
<dbReference type="EMBL" id="MU155170">
    <property type="protein sequence ID" value="KAF9482057.1"/>
    <property type="molecule type" value="Genomic_DNA"/>
</dbReference>
<sequence length="716" mass="81706">MVAPNNESPLNILNVGDPIDQSQQIAPLSAQDRALLKALHAFVAPRIGLHANQTFSHDVEQQVSEIEGATLITELKQFMTRIINGSQQPDKIKIEVGIQNKEPLQMADSGSPRSFATIDDAEGSFSEEEYTGIPHEVAISATEEPDELEWLNLRNLFDGGIDTKWRYSVSEITIQDRLGIELRSRVFTKMPIRMLFFETRGSNLQITLIERSEIVSLFEPKLRRILQSEAPDLDLYETDTGSWTDHIQNMIKMETKYAILSHTWLHSTPGEVTYNDWTNKRFNSNDTGYQKLVNFCRTAWEHHNVSLGWMDTVCINKDSSSELDESIRSMYNWYNQSGVCIVYLSKTSIIPNIHCDPWFTRGWTLQELLAPTIIKFYNQFWVQFEDSWNDKPLGSRWGIQVRVYSKQIMEQIQQATTLNEKELSYYQRTPFSRRMELAAKRKVTREEDMAYSLMGIFDVSIATAYGEGSSRAFLRLLQEIFNSEKAGVLDLLNWSGCHDYSKSRVLPCHPMAYLTRDSSIRLNVTPRSQSLFLNLNLQIIPVEPPVLTNFGVRIPVILMPATEDTFSQFKARGDYSATVTIKNESPSGEGKIETYRLLDSTASGQDGRRHTKDGGYIHQYTFAIFNIQRDNGGGIYIPQTCIAIILQCNEKVGKVTTTGTFARIDTEEPVVFRLQRRNILEKGWPADDFVDVDHEGIVIAEEDLAKHGMQLVIKYL</sequence>
<name>A0A9P5Z6S8_9AGAR</name>
<reference evidence="2" key="1">
    <citation type="submission" date="2020-11" db="EMBL/GenBank/DDBJ databases">
        <authorList>
            <consortium name="DOE Joint Genome Institute"/>
            <person name="Ahrendt S."/>
            <person name="Riley R."/>
            <person name="Andreopoulos W."/>
            <person name="Labutti K."/>
            <person name="Pangilinan J."/>
            <person name="Ruiz-Duenas F.J."/>
            <person name="Barrasa J.M."/>
            <person name="Sanchez-Garcia M."/>
            <person name="Camarero S."/>
            <person name="Miyauchi S."/>
            <person name="Serrano A."/>
            <person name="Linde D."/>
            <person name="Babiker R."/>
            <person name="Drula E."/>
            <person name="Ayuso-Fernandez I."/>
            <person name="Pacheco R."/>
            <person name="Padilla G."/>
            <person name="Ferreira P."/>
            <person name="Barriuso J."/>
            <person name="Kellner H."/>
            <person name="Castanera R."/>
            <person name="Alfaro M."/>
            <person name="Ramirez L."/>
            <person name="Pisabarro A.G."/>
            <person name="Kuo A."/>
            <person name="Tritt A."/>
            <person name="Lipzen A."/>
            <person name="He G."/>
            <person name="Yan M."/>
            <person name="Ng V."/>
            <person name="Cullen D."/>
            <person name="Martin F."/>
            <person name="Rosso M.-N."/>
            <person name="Henrissat B."/>
            <person name="Hibbett D."/>
            <person name="Martinez A.T."/>
            <person name="Grigoriev I.V."/>
        </authorList>
    </citation>
    <scope>NUCLEOTIDE SEQUENCE</scope>
    <source>
        <strain evidence="2">CIRM-BRFM 674</strain>
    </source>
</reference>
<dbReference type="Proteomes" id="UP000807469">
    <property type="component" value="Unassembled WGS sequence"/>
</dbReference>
<evidence type="ECO:0000259" key="1">
    <source>
        <dbReference type="Pfam" id="PF06985"/>
    </source>
</evidence>
<dbReference type="PANTHER" id="PTHR10622">
    <property type="entry name" value="HET DOMAIN-CONTAINING PROTEIN"/>
    <property type="match status" value="1"/>
</dbReference>
<accession>A0A9P5Z6S8</accession>
<dbReference type="PANTHER" id="PTHR10622:SF10">
    <property type="entry name" value="HET DOMAIN-CONTAINING PROTEIN"/>
    <property type="match status" value="1"/>
</dbReference>
<organism evidence="2 3">
    <name type="scientific">Pholiota conissans</name>
    <dbReference type="NCBI Taxonomy" id="109636"/>
    <lineage>
        <taxon>Eukaryota</taxon>
        <taxon>Fungi</taxon>
        <taxon>Dikarya</taxon>
        <taxon>Basidiomycota</taxon>
        <taxon>Agaricomycotina</taxon>
        <taxon>Agaricomycetes</taxon>
        <taxon>Agaricomycetidae</taxon>
        <taxon>Agaricales</taxon>
        <taxon>Agaricineae</taxon>
        <taxon>Strophariaceae</taxon>
        <taxon>Pholiota</taxon>
    </lineage>
</organism>
<keyword evidence="3" id="KW-1185">Reference proteome</keyword>
<dbReference type="AlphaFoldDB" id="A0A9P5Z6S8"/>